<dbReference type="InterPro" id="IPR050204">
    <property type="entry name" value="AraC_XylS_family_regulators"/>
</dbReference>
<dbReference type="InterPro" id="IPR018060">
    <property type="entry name" value="HTH_AraC"/>
</dbReference>
<evidence type="ECO:0000259" key="4">
    <source>
        <dbReference type="PROSITE" id="PS01124"/>
    </source>
</evidence>
<accession>A0ABT2YL20</accession>
<dbReference type="Pfam" id="PF12833">
    <property type="entry name" value="HTH_18"/>
    <property type="match status" value="1"/>
</dbReference>
<name>A0ABT2YL20_9BURK</name>
<dbReference type="PANTHER" id="PTHR46796">
    <property type="entry name" value="HTH-TYPE TRANSCRIPTIONAL ACTIVATOR RHAS-RELATED"/>
    <property type="match status" value="1"/>
</dbReference>
<reference evidence="5 6" key="1">
    <citation type="submission" date="2021-11" db="EMBL/GenBank/DDBJ databases">
        <authorList>
            <person name="Liang Q."/>
            <person name="Mou H."/>
            <person name="Liu Z."/>
        </authorList>
    </citation>
    <scope>NUCLEOTIDE SEQUENCE [LARGE SCALE GENOMIC DNA]</scope>
    <source>
        <strain evidence="5 6">CHU3</strain>
    </source>
</reference>
<evidence type="ECO:0000313" key="6">
    <source>
        <dbReference type="Proteomes" id="UP001209701"/>
    </source>
</evidence>
<evidence type="ECO:0000256" key="3">
    <source>
        <dbReference type="ARBA" id="ARBA00023163"/>
    </source>
</evidence>
<protein>
    <submittedName>
        <fullName evidence="5">AraC family transcriptional regulator</fullName>
    </submittedName>
</protein>
<dbReference type="Gene3D" id="1.10.10.60">
    <property type="entry name" value="Homeodomain-like"/>
    <property type="match status" value="2"/>
</dbReference>
<gene>
    <name evidence="5" type="ORF">LNV07_21955</name>
</gene>
<dbReference type="PROSITE" id="PS01124">
    <property type="entry name" value="HTH_ARAC_FAMILY_2"/>
    <property type="match status" value="1"/>
</dbReference>
<keyword evidence="1" id="KW-0805">Transcription regulation</keyword>
<dbReference type="EMBL" id="JAJIRN010000010">
    <property type="protein sequence ID" value="MCV2370759.1"/>
    <property type="molecule type" value="Genomic_DNA"/>
</dbReference>
<evidence type="ECO:0000313" key="5">
    <source>
        <dbReference type="EMBL" id="MCV2370759.1"/>
    </source>
</evidence>
<keyword evidence="3" id="KW-0804">Transcription</keyword>
<comment type="caution">
    <text evidence="5">The sequence shown here is derived from an EMBL/GenBank/DDBJ whole genome shotgun (WGS) entry which is preliminary data.</text>
</comment>
<dbReference type="RefSeq" id="WP_263573348.1">
    <property type="nucleotide sequence ID" value="NZ_JAJIRN010000010.1"/>
</dbReference>
<evidence type="ECO:0000256" key="2">
    <source>
        <dbReference type="ARBA" id="ARBA00023125"/>
    </source>
</evidence>
<dbReference type="SUPFAM" id="SSF46689">
    <property type="entry name" value="Homeodomain-like"/>
    <property type="match status" value="2"/>
</dbReference>
<dbReference type="SMART" id="SM00342">
    <property type="entry name" value="HTH_ARAC"/>
    <property type="match status" value="1"/>
</dbReference>
<proteinExistence type="predicted"/>
<dbReference type="InterPro" id="IPR018062">
    <property type="entry name" value="HTH_AraC-typ_CS"/>
</dbReference>
<keyword evidence="6" id="KW-1185">Reference proteome</keyword>
<keyword evidence="2" id="KW-0238">DNA-binding</keyword>
<evidence type="ECO:0000256" key="1">
    <source>
        <dbReference type="ARBA" id="ARBA00023015"/>
    </source>
</evidence>
<feature type="domain" description="HTH araC/xylS-type" evidence="4">
    <location>
        <begin position="174"/>
        <end position="272"/>
    </location>
</feature>
<dbReference type="Proteomes" id="UP001209701">
    <property type="component" value="Unassembled WGS sequence"/>
</dbReference>
<organism evidence="5 6">
    <name type="scientific">Roseateles oligotrophus</name>
    <dbReference type="NCBI Taxonomy" id="1769250"/>
    <lineage>
        <taxon>Bacteria</taxon>
        <taxon>Pseudomonadati</taxon>
        <taxon>Pseudomonadota</taxon>
        <taxon>Betaproteobacteria</taxon>
        <taxon>Burkholderiales</taxon>
        <taxon>Sphaerotilaceae</taxon>
        <taxon>Roseateles</taxon>
    </lineage>
</organism>
<sequence>MSSPPTVTNTAPSAGPRVVVGEWHCPGRQSSWADEYQSHSSIELPLLGLDLRAIRGRQLVVDPGMVVLHAAEEEFRVASPTARPRRNTSLTLPHELLDEVAPDFAPGALRSSPRTALLHQRLRLSQRRDAALNELAGDELALMLLESVLVDARQQAGTWTQATALSPAWRRLADALSQVMAQDFDQPLTLEALAQACGASAFHASRVFRRVTGQSIHRHLNQLRLRAALFRLPDMRGRLTELALDSGFSSHSHFSSAFKAEFSCAPTAWFGDAQIDS</sequence>
<dbReference type="InterPro" id="IPR009057">
    <property type="entry name" value="Homeodomain-like_sf"/>
</dbReference>
<dbReference type="PROSITE" id="PS00041">
    <property type="entry name" value="HTH_ARAC_FAMILY_1"/>
    <property type="match status" value="1"/>
</dbReference>